<name>A0A8H5BD79_9AGAR</name>
<dbReference type="OrthoDB" id="3029306at2759"/>
<feature type="compositionally biased region" description="Low complexity" evidence="1">
    <location>
        <begin position="554"/>
        <end position="566"/>
    </location>
</feature>
<reference evidence="3 4" key="1">
    <citation type="journal article" date="2020" name="ISME J.">
        <title>Uncovering the hidden diversity of litter-decomposition mechanisms in mushroom-forming fungi.</title>
        <authorList>
            <person name="Floudas D."/>
            <person name="Bentzer J."/>
            <person name="Ahren D."/>
            <person name="Johansson T."/>
            <person name="Persson P."/>
            <person name="Tunlid A."/>
        </authorList>
    </citation>
    <scope>NUCLEOTIDE SEQUENCE [LARGE SCALE GENOMIC DNA]</scope>
    <source>
        <strain evidence="3 4">CBS 101986</strain>
    </source>
</reference>
<organism evidence="3 4">
    <name type="scientific">Psilocybe cf. subviscida</name>
    <dbReference type="NCBI Taxonomy" id="2480587"/>
    <lineage>
        <taxon>Eukaryota</taxon>
        <taxon>Fungi</taxon>
        <taxon>Dikarya</taxon>
        <taxon>Basidiomycota</taxon>
        <taxon>Agaricomycotina</taxon>
        <taxon>Agaricomycetes</taxon>
        <taxon>Agaricomycetidae</taxon>
        <taxon>Agaricales</taxon>
        <taxon>Agaricineae</taxon>
        <taxon>Strophariaceae</taxon>
        <taxon>Psilocybe</taxon>
    </lineage>
</organism>
<feature type="region of interest" description="Disordered" evidence="1">
    <location>
        <begin position="476"/>
        <end position="504"/>
    </location>
</feature>
<evidence type="ECO:0000256" key="1">
    <source>
        <dbReference type="SAM" id="MobiDB-lite"/>
    </source>
</evidence>
<keyword evidence="2" id="KW-1133">Transmembrane helix</keyword>
<proteinExistence type="predicted"/>
<evidence type="ECO:0000256" key="2">
    <source>
        <dbReference type="SAM" id="Phobius"/>
    </source>
</evidence>
<feature type="region of interest" description="Disordered" evidence="1">
    <location>
        <begin position="422"/>
        <end position="460"/>
    </location>
</feature>
<gene>
    <name evidence="3" type="ORF">D9619_000009</name>
</gene>
<evidence type="ECO:0000313" key="3">
    <source>
        <dbReference type="EMBL" id="KAF5321090.1"/>
    </source>
</evidence>
<feature type="compositionally biased region" description="Basic and acidic residues" evidence="1">
    <location>
        <begin position="535"/>
        <end position="552"/>
    </location>
</feature>
<keyword evidence="2" id="KW-0812">Transmembrane</keyword>
<keyword evidence="2" id="KW-0472">Membrane</keyword>
<sequence>MYSDAIPSPTNRFLQISTCTWRMGGVVLEPNILVDDSNPAIQYAEGQWTPMSTYNLSNLGDSVRSYTPMFDTLHVISLFNGSLYYNFTGIGASVIFVSVGITRKYTAQCFLNGILLNSTSGNTNVGQSQTLCQVFGLLDNMTHSISVSLSVPPLDEDSSAGDDSLSGIALDYILIRPSEQTTMGEDDLFLSLLDVDGPRESNDSSSPRGFVIDSNQAATSSKGWQFDMSNGLQTSTSGSEFNLLFTGISVWWYGYLTRNMSLLPSEATFAMDGGPPTKFNALPIASDFIATQPNTSRLFLFKTPNVGYGNHNLTVVHHGTNETMPLTLGAFIIKRSSLAVSTSPPSTSTMLSISSSSISMSSHPTCLTTGKHIPAGIYSGSIAGGLIFLFASILGCYFLTRRRRRRQKQSRIISPENVNVVPEPFPAATEDMDVIGPRKGRRGRPNIEIQELDPPQTTKWTRLSRPLARNYDLSEALAPGAQETDVRGLNTDTAPDEHSSPIQPAAPITVYPQIREDPHHNTDDVASPVATAEAHGVREEDSGLRLAQEGDTRPPVLLLPPLYTTH</sequence>
<dbReference type="Proteomes" id="UP000567179">
    <property type="component" value="Unassembled WGS sequence"/>
</dbReference>
<evidence type="ECO:0000313" key="4">
    <source>
        <dbReference type="Proteomes" id="UP000567179"/>
    </source>
</evidence>
<protein>
    <submittedName>
        <fullName evidence="3">Uncharacterized protein</fullName>
    </submittedName>
</protein>
<keyword evidence="4" id="KW-1185">Reference proteome</keyword>
<feature type="region of interest" description="Disordered" evidence="1">
    <location>
        <begin position="531"/>
        <end position="566"/>
    </location>
</feature>
<dbReference type="AlphaFoldDB" id="A0A8H5BD79"/>
<feature type="transmembrane region" description="Helical" evidence="2">
    <location>
        <begin position="375"/>
        <end position="399"/>
    </location>
</feature>
<comment type="caution">
    <text evidence="3">The sequence shown here is derived from an EMBL/GenBank/DDBJ whole genome shotgun (WGS) entry which is preliminary data.</text>
</comment>
<accession>A0A8H5BD79</accession>
<dbReference type="EMBL" id="JAACJJ010000028">
    <property type="protein sequence ID" value="KAF5321090.1"/>
    <property type="molecule type" value="Genomic_DNA"/>
</dbReference>
<dbReference type="Gene3D" id="2.60.120.260">
    <property type="entry name" value="Galactose-binding domain-like"/>
    <property type="match status" value="1"/>
</dbReference>